<keyword evidence="1" id="KW-0732">Signal</keyword>
<keyword evidence="3" id="KW-0167">Capsid protein</keyword>
<dbReference type="Pfam" id="PF05229">
    <property type="entry name" value="SCPU"/>
    <property type="match status" value="2"/>
</dbReference>
<keyword evidence="4" id="KW-1185">Reference proteome</keyword>
<dbReference type="RefSeq" id="WP_109055596.1">
    <property type="nucleotide sequence ID" value="NZ_QDKJ01000015.1"/>
</dbReference>
<dbReference type="PANTHER" id="PTHR37089">
    <property type="entry name" value="PROTEIN U-RELATED"/>
    <property type="match status" value="1"/>
</dbReference>
<dbReference type="PANTHER" id="PTHR37089:SF1">
    <property type="entry name" value="MEMBRANE PROTEIN"/>
    <property type="match status" value="1"/>
</dbReference>
<feature type="signal peptide" evidence="1">
    <location>
        <begin position="1"/>
        <end position="24"/>
    </location>
</feature>
<sequence>MQRKAWLQRLTFVFALFAAHGSFADCSAPSSSTTLGPYASSVVGPIESGGAPQIVTSGSGFRCSGSVLSIAGTNTITATIAGDANSSGTSMRMRRGASSDYVPYSLCMDSGCGTLYNIGSSYTWSQTTFLGILGLFNSADGTMPIYIRTSVGNNVAAGTYTDVVTINWDYSLCALGIGGLCFQDIGSITSTLSITMNITNDCQITSAPNISFGAAALPADFPEVTNSLGVRCTNLGAYTVKLTSTHPEDANWRRMTAAAGDTSYYLQYQLYRTGNVAWTENDDYAGTGTGLAQTIPYTARINASQANKPEGSYTDTVTVTVTIN</sequence>
<dbReference type="SMART" id="SM00972">
    <property type="entry name" value="SCPU"/>
    <property type="match status" value="2"/>
</dbReference>
<name>A0A2U1TL93_9GAMM</name>
<gene>
    <name evidence="3" type="ORF">B4923_17190</name>
</gene>
<feature type="domain" description="Spore coat protein U/FanG" evidence="2">
    <location>
        <begin position="24"/>
        <end position="166"/>
    </location>
</feature>
<dbReference type="EMBL" id="QDKJ01000015">
    <property type="protein sequence ID" value="PWC10166.1"/>
    <property type="molecule type" value="Genomic_DNA"/>
</dbReference>
<dbReference type="AlphaFoldDB" id="A0A2U1TL93"/>
<reference evidence="3 4" key="1">
    <citation type="submission" date="2018-04" db="EMBL/GenBank/DDBJ databases">
        <title>Brenneria corticis sp.nov.</title>
        <authorList>
            <person name="Li Y."/>
        </authorList>
    </citation>
    <scope>NUCLEOTIDE SEQUENCE [LARGE SCALE GENOMIC DNA]</scope>
    <source>
        <strain evidence="3 4">LMG 27715</strain>
    </source>
</reference>
<dbReference type="Proteomes" id="UP000245138">
    <property type="component" value="Unassembled WGS sequence"/>
</dbReference>
<dbReference type="InterPro" id="IPR053167">
    <property type="entry name" value="Spore_coat_component"/>
</dbReference>
<dbReference type="InterPro" id="IPR007893">
    <property type="entry name" value="Spore_coat_U/FanG"/>
</dbReference>
<protein>
    <submittedName>
        <fullName evidence="3">Spore coat protein U</fullName>
    </submittedName>
</protein>
<comment type="caution">
    <text evidence="3">The sequence shown here is derived from an EMBL/GenBank/DDBJ whole genome shotgun (WGS) entry which is preliminary data.</text>
</comment>
<accession>A0A2U1TL93</accession>
<evidence type="ECO:0000313" key="4">
    <source>
        <dbReference type="Proteomes" id="UP000245138"/>
    </source>
</evidence>
<evidence type="ECO:0000256" key="1">
    <source>
        <dbReference type="SAM" id="SignalP"/>
    </source>
</evidence>
<evidence type="ECO:0000313" key="3">
    <source>
        <dbReference type="EMBL" id="PWC10166.1"/>
    </source>
</evidence>
<feature type="chain" id="PRO_5015477090" evidence="1">
    <location>
        <begin position="25"/>
        <end position="324"/>
    </location>
</feature>
<proteinExistence type="predicted"/>
<organism evidence="3 4">
    <name type="scientific">Brenneria roseae subsp. americana</name>
    <dbReference type="NCBI Taxonomy" id="1508507"/>
    <lineage>
        <taxon>Bacteria</taxon>
        <taxon>Pseudomonadati</taxon>
        <taxon>Pseudomonadota</taxon>
        <taxon>Gammaproteobacteria</taxon>
        <taxon>Enterobacterales</taxon>
        <taxon>Pectobacteriaceae</taxon>
        <taxon>Brenneria</taxon>
    </lineage>
</organism>
<dbReference type="OrthoDB" id="8901110at2"/>
<feature type="domain" description="Spore coat protein U/FanG" evidence="2">
    <location>
        <begin position="189"/>
        <end position="320"/>
    </location>
</feature>
<keyword evidence="3" id="KW-0946">Virion</keyword>
<evidence type="ECO:0000259" key="2">
    <source>
        <dbReference type="Pfam" id="PF05229"/>
    </source>
</evidence>